<dbReference type="AlphaFoldDB" id="A0A550CFW7"/>
<feature type="compositionally biased region" description="Basic and acidic residues" evidence="1">
    <location>
        <begin position="410"/>
        <end position="420"/>
    </location>
</feature>
<dbReference type="EMBL" id="VDMD01000009">
    <property type="protein sequence ID" value="TRM63702.1"/>
    <property type="molecule type" value="Genomic_DNA"/>
</dbReference>
<gene>
    <name evidence="2" type="ORF">BD626DRAFT_569077</name>
</gene>
<dbReference type="Proteomes" id="UP000320762">
    <property type="component" value="Unassembled WGS sequence"/>
</dbReference>
<accession>A0A550CFW7</accession>
<comment type="caution">
    <text evidence="2">The sequence shown here is derived from an EMBL/GenBank/DDBJ whole genome shotgun (WGS) entry which is preliminary data.</text>
</comment>
<sequence>MEYVGQPPITGSEAFMWPYKPSHSDSAYLSEATDNYRNKNAEAYYEQYHVTRTTTPSLTCLQLAVLNQCAESDAPSSGAPRMTHTQSYSSDTSLSAQSGTTYYDRAVSPFVPANGSSMWGYGTGASIWGGQPTSIWGGHNPHAASPQTAALFEAVPGTPYPMPVDSNLAMTLYTPPIPNALHVQQSAGREIALLPPRSGSSEDLFYKKDNIIVAHNGRAKRGVGVIGDHLGKRVARKLASPAVKAGIAAHALNHLDHGVSSPTLSPISFGEGASPPRIAVSTGYSTDPHFGKEVSPALHIDGKPSNKEVAVDGLSLPYHEAYIRNNAARSLAWTAGFGDVAQLGLSEAQYRVLALYAAQSAQSHNDADLSPFEVSPASSGVAQDPQAAFQGKQPDPRPLPGPPSPMGDWHPGHDIDHDDADKDNEISLMFQRALAPDVMVQHTGDEKYRTWDPDTCRAQIRRIRAAKFE</sequence>
<feature type="region of interest" description="Disordered" evidence="1">
    <location>
        <begin position="72"/>
        <end position="96"/>
    </location>
</feature>
<feature type="region of interest" description="Disordered" evidence="1">
    <location>
        <begin position="367"/>
        <end position="420"/>
    </location>
</feature>
<feature type="compositionally biased region" description="Polar residues" evidence="1">
    <location>
        <begin position="83"/>
        <end position="96"/>
    </location>
</feature>
<keyword evidence="3" id="KW-1185">Reference proteome</keyword>
<evidence type="ECO:0000313" key="3">
    <source>
        <dbReference type="Proteomes" id="UP000320762"/>
    </source>
</evidence>
<name>A0A550CFW7_9AGAR</name>
<evidence type="ECO:0000313" key="2">
    <source>
        <dbReference type="EMBL" id="TRM63702.1"/>
    </source>
</evidence>
<dbReference type="OrthoDB" id="3004936at2759"/>
<evidence type="ECO:0000256" key="1">
    <source>
        <dbReference type="SAM" id="MobiDB-lite"/>
    </source>
</evidence>
<reference evidence="2 3" key="1">
    <citation type="journal article" date="2019" name="New Phytol.">
        <title>Comparative genomics reveals unique wood-decay strategies and fruiting body development in the Schizophyllaceae.</title>
        <authorList>
            <person name="Almasi E."/>
            <person name="Sahu N."/>
            <person name="Krizsan K."/>
            <person name="Balint B."/>
            <person name="Kovacs G.M."/>
            <person name="Kiss B."/>
            <person name="Cseklye J."/>
            <person name="Drula E."/>
            <person name="Henrissat B."/>
            <person name="Nagy I."/>
            <person name="Chovatia M."/>
            <person name="Adam C."/>
            <person name="LaButti K."/>
            <person name="Lipzen A."/>
            <person name="Riley R."/>
            <person name="Grigoriev I.V."/>
            <person name="Nagy L.G."/>
        </authorList>
    </citation>
    <scope>NUCLEOTIDE SEQUENCE [LARGE SCALE GENOMIC DNA]</scope>
    <source>
        <strain evidence="2 3">NL-1724</strain>
    </source>
</reference>
<proteinExistence type="predicted"/>
<feature type="compositionally biased region" description="Pro residues" evidence="1">
    <location>
        <begin position="396"/>
        <end position="405"/>
    </location>
</feature>
<organism evidence="2 3">
    <name type="scientific">Schizophyllum amplum</name>
    <dbReference type="NCBI Taxonomy" id="97359"/>
    <lineage>
        <taxon>Eukaryota</taxon>
        <taxon>Fungi</taxon>
        <taxon>Dikarya</taxon>
        <taxon>Basidiomycota</taxon>
        <taxon>Agaricomycotina</taxon>
        <taxon>Agaricomycetes</taxon>
        <taxon>Agaricomycetidae</taxon>
        <taxon>Agaricales</taxon>
        <taxon>Schizophyllaceae</taxon>
        <taxon>Schizophyllum</taxon>
    </lineage>
</organism>
<protein>
    <submittedName>
        <fullName evidence="2">Uncharacterized protein</fullName>
    </submittedName>
</protein>